<comment type="caution">
    <text evidence="2">The sequence shown here is derived from an EMBL/GenBank/DDBJ whole genome shotgun (WGS) entry which is preliminary data.</text>
</comment>
<accession>A0AAV4QQ35</accession>
<keyword evidence="3" id="KW-1185">Reference proteome</keyword>
<evidence type="ECO:0000256" key="1">
    <source>
        <dbReference type="SAM" id="MobiDB-lite"/>
    </source>
</evidence>
<sequence length="144" mass="16331">MTAPLCTHATLYRWQNFLKCVLLAGCHRHSPLQNAIVSNCLLHSLRSEWGKSGRALESLTFESGRRPTPGRSRPPRHPNGIRDVLLEAMLSLEPCCWMWIVQHHANEPTEVIWGTSQADASRVEQLPFHVSKNSSLNLRICGRR</sequence>
<feature type="region of interest" description="Disordered" evidence="1">
    <location>
        <begin position="60"/>
        <end position="79"/>
    </location>
</feature>
<dbReference type="AlphaFoldDB" id="A0AAV4QQ35"/>
<proteinExistence type="predicted"/>
<evidence type="ECO:0000313" key="2">
    <source>
        <dbReference type="EMBL" id="GIY10175.1"/>
    </source>
</evidence>
<dbReference type="Proteomes" id="UP001054837">
    <property type="component" value="Unassembled WGS sequence"/>
</dbReference>
<organism evidence="2 3">
    <name type="scientific">Caerostris darwini</name>
    <dbReference type="NCBI Taxonomy" id="1538125"/>
    <lineage>
        <taxon>Eukaryota</taxon>
        <taxon>Metazoa</taxon>
        <taxon>Ecdysozoa</taxon>
        <taxon>Arthropoda</taxon>
        <taxon>Chelicerata</taxon>
        <taxon>Arachnida</taxon>
        <taxon>Araneae</taxon>
        <taxon>Araneomorphae</taxon>
        <taxon>Entelegynae</taxon>
        <taxon>Araneoidea</taxon>
        <taxon>Araneidae</taxon>
        <taxon>Caerostris</taxon>
    </lineage>
</organism>
<evidence type="ECO:0000313" key="3">
    <source>
        <dbReference type="Proteomes" id="UP001054837"/>
    </source>
</evidence>
<name>A0AAV4QQ35_9ARAC</name>
<reference evidence="2 3" key="1">
    <citation type="submission" date="2021-06" db="EMBL/GenBank/DDBJ databases">
        <title>Caerostris darwini draft genome.</title>
        <authorList>
            <person name="Kono N."/>
            <person name="Arakawa K."/>
        </authorList>
    </citation>
    <scope>NUCLEOTIDE SEQUENCE [LARGE SCALE GENOMIC DNA]</scope>
</reference>
<dbReference type="EMBL" id="BPLQ01004724">
    <property type="protein sequence ID" value="GIY10175.1"/>
    <property type="molecule type" value="Genomic_DNA"/>
</dbReference>
<gene>
    <name evidence="2" type="ORF">CDAR_592831</name>
</gene>
<protein>
    <submittedName>
        <fullName evidence="2">Uncharacterized protein</fullName>
    </submittedName>
</protein>